<dbReference type="AlphaFoldDB" id="A0A9D2KZI3"/>
<evidence type="ECO:0000313" key="1">
    <source>
        <dbReference type="EMBL" id="HJA91455.1"/>
    </source>
</evidence>
<gene>
    <name evidence="1" type="ORF">H9948_11780</name>
</gene>
<accession>A0A9D2KZI3</accession>
<dbReference type="Proteomes" id="UP000886856">
    <property type="component" value="Unassembled WGS sequence"/>
</dbReference>
<proteinExistence type="predicted"/>
<comment type="caution">
    <text evidence="1">The sequence shown here is derived from an EMBL/GenBank/DDBJ whole genome shotgun (WGS) entry which is preliminary data.</text>
</comment>
<dbReference type="EMBL" id="DWYW01000276">
    <property type="protein sequence ID" value="HJA91455.1"/>
    <property type="molecule type" value="Genomic_DNA"/>
</dbReference>
<sequence>MSENISNQDSIEQRSLDFIKNNLNKENCFGLSDQQFVQLKSWLESAHLNTHSTKFPDIVFNNGFIEHFAITSSSEDRKGAQQTRESIIFKKNSEINFLNNLDTSEQYELVSDSYSRPFEQHSHNNILKSIQKNWSKHVLSYEKSMNLSEHRIFLLEYSDVNIHTAITCKNEPAEVFESYRISADKILLEWIYKYKEKINYLILINPVSFSLEVIKIDNIPKLLEKEIEVIYAPILGFESHRYHGVKLPRKEI</sequence>
<protein>
    <submittedName>
        <fullName evidence="1">Uncharacterized protein</fullName>
    </submittedName>
</protein>
<reference evidence="1" key="2">
    <citation type="submission" date="2021-04" db="EMBL/GenBank/DDBJ databases">
        <authorList>
            <person name="Gilroy R."/>
        </authorList>
    </citation>
    <scope>NUCLEOTIDE SEQUENCE</scope>
    <source>
        <strain evidence="1">CHK171-505</strain>
    </source>
</reference>
<reference evidence="1" key="1">
    <citation type="journal article" date="2021" name="PeerJ">
        <title>Extensive microbial diversity within the chicken gut microbiome revealed by metagenomics and culture.</title>
        <authorList>
            <person name="Gilroy R."/>
            <person name="Ravi A."/>
            <person name="Getino M."/>
            <person name="Pursley I."/>
            <person name="Horton D.L."/>
            <person name="Alikhan N.F."/>
            <person name="Baker D."/>
            <person name="Gharbi K."/>
            <person name="Hall N."/>
            <person name="Watson M."/>
            <person name="Adriaenssens E.M."/>
            <person name="Foster-Nyarko E."/>
            <person name="Jarju S."/>
            <person name="Secka A."/>
            <person name="Antonio M."/>
            <person name="Oren A."/>
            <person name="Chaudhuri R.R."/>
            <person name="La Ragione R."/>
            <person name="Hildebrand F."/>
            <person name="Pallen M.J."/>
        </authorList>
    </citation>
    <scope>NUCLEOTIDE SEQUENCE</scope>
    <source>
        <strain evidence="1">CHK171-505</strain>
    </source>
</reference>
<name>A0A9D2KZI3_9LACT</name>
<organism evidence="1 2">
    <name type="scientific">Candidatus Jeotgalibaca merdavium</name>
    <dbReference type="NCBI Taxonomy" id="2838627"/>
    <lineage>
        <taxon>Bacteria</taxon>
        <taxon>Bacillati</taxon>
        <taxon>Bacillota</taxon>
        <taxon>Bacilli</taxon>
        <taxon>Lactobacillales</taxon>
        <taxon>Carnobacteriaceae</taxon>
        <taxon>Jeotgalibaca</taxon>
    </lineage>
</organism>
<evidence type="ECO:0000313" key="2">
    <source>
        <dbReference type="Proteomes" id="UP000886856"/>
    </source>
</evidence>